<evidence type="ECO:0000256" key="1">
    <source>
        <dbReference type="SAM" id="MobiDB-lite"/>
    </source>
</evidence>
<reference evidence="2" key="1">
    <citation type="submission" date="2020-10" db="EMBL/GenBank/DDBJ databases">
        <authorList>
            <person name="Han B."/>
            <person name="Lu T."/>
            <person name="Zhao Q."/>
            <person name="Huang X."/>
            <person name="Zhao Y."/>
        </authorList>
    </citation>
    <scope>NUCLEOTIDE SEQUENCE</scope>
</reference>
<dbReference type="Proteomes" id="UP000604825">
    <property type="component" value="Unassembled WGS sequence"/>
</dbReference>
<dbReference type="OrthoDB" id="696382at2759"/>
<gene>
    <name evidence="2" type="ORF">NCGR_LOCUS17081</name>
</gene>
<evidence type="ECO:0000313" key="3">
    <source>
        <dbReference type="Proteomes" id="UP000604825"/>
    </source>
</evidence>
<feature type="region of interest" description="Disordered" evidence="1">
    <location>
        <begin position="142"/>
        <end position="166"/>
    </location>
</feature>
<keyword evidence="3" id="KW-1185">Reference proteome</keyword>
<accession>A0A811NMM7</accession>
<sequence>MDSMLVDLAGEHPPLINAFSCMKAGLKNCDANGNAGPIRERVKKLVDDYNEALQEKYPETGKSNLLMASGTRPATSRAFQTLLARYEESVANVGRLTDQNNALVQQNAALTRDVKRNGRVLELILNKVQIEIPPDLLQVEENDMGGTIDGSSRASANLDMDNSDGH</sequence>
<organism evidence="2 3">
    <name type="scientific">Miscanthus lutarioriparius</name>
    <dbReference type="NCBI Taxonomy" id="422564"/>
    <lineage>
        <taxon>Eukaryota</taxon>
        <taxon>Viridiplantae</taxon>
        <taxon>Streptophyta</taxon>
        <taxon>Embryophyta</taxon>
        <taxon>Tracheophyta</taxon>
        <taxon>Spermatophyta</taxon>
        <taxon>Magnoliopsida</taxon>
        <taxon>Liliopsida</taxon>
        <taxon>Poales</taxon>
        <taxon>Poaceae</taxon>
        <taxon>PACMAD clade</taxon>
        <taxon>Panicoideae</taxon>
        <taxon>Andropogonodae</taxon>
        <taxon>Andropogoneae</taxon>
        <taxon>Saccharinae</taxon>
        <taxon>Miscanthus</taxon>
    </lineage>
</organism>
<comment type="caution">
    <text evidence="2">The sequence shown here is derived from an EMBL/GenBank/DDBJ whole genome shotgun (WGS) entry which is preliminary data.</text>
</comment>
<proteinExistence type="predicted"/>
<dbReference type="EMBL" id="CAJGYO010000004">
    <property type="protein sequence ID" value="CAD6224917.1"/>
    <property type="molecule type" value="Genomic_DNA"/>
</dbReference>
<evidence type="ECO:0000313" key="2">
    <source>
        <dbReference type="EMBL" id="CAD6224917.1"/>
    </source>
</evidence>
<name>A0A811NMM7_9POAL</name>
<protein>
    <submittedName>
        <fullName evidence="2">Uncharacterized protein</fullName>
    </submittedName>
</protein>
<dbReference type="AlphaFoldDB" id="A0A811NMM7"/>